<proteinExistence type="predicted"/>
<dbReference type="AlphaFoldDB" id="A0A0G1F927"/>
<gene>
    <name evidence="2" type="ORF">UW02_C0021G0018</name>
</gene>
<dbReference type="EMBL" id="LCGS01000021">
    <property type="protein sequence ID" value="KKT18820.1"/>
    <property type="molecule type" value="Genomic_DNA"/>
</dbReference>
<keyword evidence="1" id="KW-0472">Membrane</keyword>
<accession>A0A0G1F927</accession>
<name>A0A0G1F927_9BACT</name>
<feature type="transmembrane region" description="Helical" evidence="1">
    <location>
        <begin position="79"/>
        <end position="98"/>
    </location>
</feature>
<evidence type="ECO:0000313" key="2">
    <source>
        <dbReference type="EMBL" id="KKT18820.1"/>
    </source>
</evidence>
<keyword evidence="1" id="KW-0812">Transmembrane</keyword>
<protein>
    <submittedName>
        <fullName evidence="2">Uncharacterized protein</fullName>
    </submittedName>
</protein>
<dbReference type="STRING" id="1618747.UW02_C0021G0018"/>
<evidence type="ECO:0000313" key="3">
    <source>
        <dbReference type="Proteomes" id="UP000034751"/>
    </source>
</evidence>
<comment type="caution">
    <text evidence="2">The sequence shown here is derived from an EMBL/GenBank/DDBJ whole genome shotgun (WGS) entry which is preliminary data.</text>
</comment>
<sequence length="104" mass="11925">METPLLKVSKPMFFKKKLCDLSFFGGIPTLINLFYVVGGPRGEFGFQYPIFILTIMLNVIFIILSLYRFIRRSPDSPSRIIFAVCLISFFITPGPLIIKELLFP</sequence>
<evidence type="ECO:0000256" key="1">
    <source>
        <dbReference type="SAM" id="Phobius"/>
    </source>
</evidence>
<keyword evidence="1" id="KW-1133">Transmembrane helix</keyword>
<dbReference type="Proteomes" id="UP000034751">
    <property type="component" value="Unassembled WGS sequence"/>
</dbReference>
<reference evidence="2 3" key="1">
    <citation type="journal article" date="2015" name="Nature">
        <title>rRNA introns, odd ribosomes, and small enigmatic genomes across a large radiation of phyla.</title>
        <authorList>
            <person name="Brown C.T."/>
            <person name="Hug L.A."/>
            <person name="Thomas B.C."/>
            <person name="Sharon I."/>
            <person name="Castelle C.J."/>
            <person name="Singh A."/>
            <person name="Wilkins M.J."/>
            <person name="Williams K.H."/>
            <person name="Banfield J.F."/>
        </authorList>
    </citation>
    <scope>NUCLEOTIDE SEQUENCE [LARGE SCALE GENOMIC DNA]</scope>
</reference>
<feature type="transmembrane region" description="Helical" evidence="1">
    <location>
        <begin position="21"/>
        <end position="40"/>
    </location>
</feature>
<organism evidence="2 3">
    <name type="scientific">Candidatus Nomurabacteria bacterium GW2011_GWB1_43_7</name>
    <dbReference type="NCBI Taxonomy" id="1618747"/>
    <lineage>
        <taxon>Bacteria</taxon>
        <taxon>Candidatus Nomuraibacteriota</taxon>
    </lineage>
</organism>
<feature type="transmembrane region" description="Helical" evidence="1">
    <location>
        <begin position="46"/>
        <end position="67"/>
    </location>
</feature>